<organism evidence="15 16">
    <name type="scientific">Setaria digitata</name>
    <dbReference type="NCBI Taxonomy" id="48799"/>
    <lineage>
        <taxon>Eukaryota</taxon>
        <taxon>Metazoa</taxon>
        <taxon>Ecdysozoa</taxon>
        <taxon>Nematoda</taxon>
        <taxon>Chromadorea</taxon>
        <taxon>Rhabditida</taxon>
        <taxon>Spirurina</taxon>
        <taxon>Spiruromorpha</taxon>
        <taxon>Filarioidea</taxon>
        <taxon>Setariidae</taxon>
        <taxon>Setaria</taxon>
    </lineage>
</organism>
<keyword evidence="13" id="KW-0175">Coiled coil</keyword>
<keyword evidence="7" id="KW-0378">Hydrolase</keyword>
<keyword evidence="5" id="KW-0255">Endonuclease</keyword>
<dbReference type="GO" id="GO:0005634">
    <property type="term" value="C:nucleus"/>
    <property type="evidence" value="ECO:0007669"/>
    <property type="project" value="UniProtKB-SubCell"/>
</dbReference>
<evidence type="ECO:0000313" key="16">
    <source>
        <dbReference type="WBParaSite" id="sdigi.contig403.g8072.t1"/>
    </source>
</evidence>
<protein>
    <submittedName>
        <fullName evidence="16">ERCC4 domain-containing protein</fullName>
    </submittedName>
</protein>
<name>A0A915Q096_9BILA</name>
<dbReference type="GO" id="GO:0006302">
    <property type="term" value="P:double-strand break repair"/>
    <property type="evidence" value="ECO:0007669"/>
    <property type="project" value="TreeGrafter"/>
</dbReference>
<keyword evidence="12" id="KW-0469">Meiosis</keyword>
<dbReference type="WBParaSite" id="sdigi.contig403.g8072.t1">
    <property type="protein sequence ID" value="sdigi.contig403.g8072.t1"/>
    <property type="gene ID" value="sdigi.contig403.g8072"/>
</dbReference>
<dbReference type="GO" id="GO:0031573">
    <property type="term" value="P:mitotic intra-S DNA damage checkpoint signaling"/>
    <property type="evidence" value="ECO:0007669"/>
    <property type="project" value="TreeGrafter"/>
</dbReference>
<feature type="region of interest" description="Disordered" evidence="14">
    <location>
        <begin position="1"/>
        <end position="46"/>
    </location>
</feature>
<evidence type="ECO:0000256" key="9">
    <source>
        <dbReference type="ARBA" id="ARBA00023172"/>
    </source>
</evidence>
<keyword evidence="11" id="KW-0539">Nucleus</keyword>
<dbReference type="Proteomes" id="UP000887581">
    <property type="component" value="Unplaced"/>
</dbReference>
<keyword evidence="6" id="KW-0227">DNA damage</keyword>
<comment type="subcellular location">
    <subcellularLocation>
        <location evidence="2">Nucleus</location>
    </subcellularLocation>
</comment>
<evidence type="ECO:0000256" key="7">
    <source>
        <dbReference type="ARBA" id="ARBA00022801"/>
    </source>
</evidence>
<evidence type="ECO:0000313" key="15">
    <source>
        <dbReference type="Proteomes" id="UP000887581"/>
    </source>
</evidence>
<evidence type="ECO:0000256" key="3">
    <source>
        <dbReference type="ARBA" id="ARBA00022722"/>
    </source>
</evidence>
<dbReference type="GO" id="GO:0000712">
    <property type="term" value="P:resolution of meiotic recombination intermediates"/>
    <property type="evidence" value="ECO:0007669"/>
    <property type="project" value="TreeGrafter"/>
</dbReference>
<evidence type="ECO:0000256" key="14">
    <source>
        <dbReference type="SAM" id="MobiDB-lite"/>
    </source>
</evidence>
<evidence type="ECO:0000256" key="5">
    <source>
        <dbReference type="ARBA" id="ARBA00022759"/>
    </source>
</evidence>
<keyword evidence="10" id="KW-0234">DNA repair</keyword>
<evidence type="ECO:0000256" key="6">
    <source>
        <dbReference type="ARBA" id="ARBA00022763"/>
    </source>
</evidence>
<dbReference type="GO" id="GO:0008821">
    <property type="term" value="F:crossover junction DNA endonuclease activity"/>
    <property type="evidence" value="ECO:0007669"/>
    <property type="project" value="TreeGrafter"/>
</dbReference>
<accession>A0A915Q096</accession>
<dbReference type="GO" id="GO:0046872">
    <property type="term" value="F:metal ion binding"/>
    <property type="evidence" value="ECO:0007669"/>
    <property type="project" value="UniProtKB-KW"/>
</dbReference>
<keyword evidence="3" id="KW-0540">Nuclease</keyword>
<comment type="cofactor">
    <cofactor evidence="1">
        <name>Mg(2+)</name>
        <dbReference type="ChEBI" id="CHEBI:18420"/>
    </cofactor>
</comment>
<proteinExistence type="predicted"/>
<dbReference type="GO" id="GO:0031297">
    <property type="term" value="P:replication fork processing"/>
    <property type="evidence" value="ECO:0007669"/>
    <property type="project" value="TreeGrafter"/>
</dbReference>
<dbReference type="PANTHER" id="PTHR21077">
    <property type="entry name" value="EME1 PROTEIN"/>
    <property type="match status" value="1"/>
</dbReference>
<evidence type="ECO:0000256" key="10">
    <source>
        <dbReference type="ARBA" id="ARBA00023204"/>
    </source>
</evidence>
<dbReference type="InterPro" id="IPR033310">
    <property type="entry name" value="Mms4/EME1/EME2"/>
</dbReference>
<evidence type="ECO:0000256" key="1">
    <source>
        <dbReference type="ARBA" id="ARBA00001946"/>
    </source>
</evidence>
<dbReference type="GO" id="GO:0048476">
    <property type="term" value="C:Holliday junction resolvase complex"/>
    <property type="evidence" value="ECO:0007669"/>
    <property type="project" value="InterPro"/>
</dbReference>
<sequence length="479" mass="55440">MNDDSVIIISDDEDRTGFRNQPDKQISVCNNQDDEEQMPSSSRFRDNDISDLVLLEECSNNAAFLHSPSSDDEQSDSLRKLQGIFDEKPECEDLANWYSNESFSQPAQSVTSFKETPLITDQPVIFSTSPNKSAMSISIVRSTSDSAFVDKKRRKRTKDEIFAEKAAKAEAKLRKEQERARRKKQIELEKQIAKFQREISAAKKSKCEQNLFCFISLDLLTEIENLDEVTTKIFEERNIRNQLVFDGTGMRIYWKRRILQGEVENDEFVRSEKLVLEQFFILSMGVKRYSEFKSAEEIADFVEEYLKKNLFPSARLTIVVYGLLKLRKEKVADFVLEIFERYRVQTHFVLTTAEYAMLIAQMHRAIARNQSYLEEKIYPIVNIEKGITEGDNSSIVSDWWMKMLSQIHRMGTDAQRAIVNRFPNPHTLSQLLKAMPMKEGIKMLSDTKLDYGRRIGPVIARKIYLMLTSVSGTEIIDEN</sequence>
<dbReference type="PANTHER" id="PTHR21077:SF5">
    <property type="entry name" value="CROSSOVER JUNCTION ENDONUCLEASE MMS4"/>
    <property type="match status" value="1"/>
</dbReference>
<evidence type="ECO:0000256" key="2">
    <source>
        <dbReference type="ARBA" id="ARBA00004123"/>
    </source>
</evidence>
<keyword evidence="15" id="KW-1185">Reference proteome</keyword>
<keyword evidence="9" id="KW-0233">DNA recombination</keyword>
<reference evidence="16" key="1">
    <citation type="submission" date="2022-11" db="UniProtKB">
        <authorList>
            <consortium name="WormBaseParasite"/>
        </authorList>
    </citation>
    <scope>IDENTIFICATION</scope>
</reference>
<evidence type="ECO:0000256" key="12">
    <source>
        <dbReference type="ARBA" id="ARBA00023254"/>
    </source>
</evidence>
<keyword evidence="4" id="KW-0479">Metal-binding</keyword>
<dbReference type="InterPro" id="IPR042530">
    <property type="entry name" value="EME1/EME2_C"/>
</dbReference>
<evidence type="ECO:0000256" key="8">
    <source>
        <dbReference type="ARBA" id="ARBA00022842"/>
    </source>
</evidence>
<evidence type="ECO:0000256" key="13">
    <source>
        <dbReference type="SAM" id="Coils"/>
    </source>
</evidence>
<keyword evidence="8" id="KW-0460">Magnesium</keyword>
<dbReference type="AlphaFoldDB" id="A0A915Q096"/>
<evidence type="ECO:0000256" key="11">
    <source>
        <dbReference type="ARBA" id="ARBA00023242"/>
    </source>
</evidence>
<dbReference type="Pfam" id="PF21292">
    <property type="entry name" value="EME1-MUS81_C"/>
    <property type="match status" value="1"/>
</dbReference>
<feature type="coiled-coil region" evidence="13">
    <location>
        <begin position="163"/>
        <end position="205"/>
    </location>
</feature>
<evidence type="ECO:0000256" key="4">
    <source>
        <dbReference type="ARBA" id="ARBA00022723"/>
    </source>
</evidence>
<dbReference type="Gene3D" id="1.10.150.670">
    <property type="entry name" value="Crossover junction endonuclease EME1, DNA-binding domain"/>
    <property type="match status" value="1"/>
</dbReference>